<name>A0A2M8S2V4_9PAST</name>
<dbReference type="EMBL" id="PHHA01000013">
    <property type="protein sequence ID" value="PJG85454.1"/>
    <property type="molecule type" value="Genomic_DNA"/>
</dbReference>
<accession>A0A2M8S2V4</accession>
<evidence type="ECO:0000313" key="2">
    <source>
        <dbReference type="EMBL" id="PJG85454.1"/>
    </source>
</evidence>
<dbReference type="AlphaFoldDB" id="A0A2M8S2V4"/>
<proteinExistence type="predicted"/>
<comment type="caution">
    <text evidence="2">The sequence shown here is derived from an EMBL/GenBank/DDBJ whole genome shotgun (WGS) entry which is preliminary data.</text>
</comment>
<evidence type="ECO:0000313" key="3">
    <source>
        <dbReference type="Proteomes" id="UP000229329"/>
    </source>
</evidence>
<keyword evidence="3" id="KW-1185">Reference proteome</keyword>
<keyword evidence="1" id="KW-0732">Signal</keyword>
<feature type="signal peptide" evidence="1">
    <location>
        <begin position="1"/>
        <end position="21"/>
    </location>
</feature>
<feature type="chain" id="PRO_5014624298" description="Lipoprotein" evidence="1">
    <location>
        <begin position="22"/>
        <end position="159"/>
    </location>
</feature>
<organism evidence="2 3">
    <name type="scientific">Conservatibacter flavescens</name>
    <dbReference type="NCBI Taxonomy" id="28161"/>
    <lineage>
        <taxon>Bacteria</taxon>
        <taxon>Pseudomonadati</taxon>
        <taxon>Pseudomonadota</taxon>
        <taxon>Gammaproteobacteria</taxon>
        <taxon>Pasteurellales</taxon>
        <taxon>Pasteurellaceae</taxon>
        <taxon>Conservatibacter</taxon>
    </lineage>
</organism>
<evidence type="ECO:0008006" key="4">
    <source>
        <dbReference type="Google" id="ProtNLM"/>
    </source>
</evidence>
<dbReference type="OrthoDB" id="9847602at2"/>
<reference evidence="2 3" key="1">
    <citation type="submission" date="2017-11" db="EMBL/GenBank/DDBJ databases">
        <title>Reclassification of Bisgaard taxon 7 as Conservatibacter flavescens gen. nov., sp. nov.</title>
        <authorList>
            <person name="Christensen H."/>
        </authorList>
    </citation>
    <scope>NUCLEOTIDE SEQUENCE [LARGE SCALE GENOMIC DNA]</scope>
    <source>
        <strain evidence="2 3">7_4</strain>
    </source>
</reference>
<gene>
    <name evidence="2" type="ORF">CVP05_06135</name>
</gene>
<dbReference type="RefSeq" id="WP_100288697.1">
    <property type="nucleotide sequence ID" value="NZ_PHHA01000013.1"/>
</dbReference>
<dbReference type="Gene3D" id="1.20.140.180">
    <property type="match status" value="1"/>
</dbReference>
<sequence length="159" mass="17493">MKRFYQIFTFIFAAFAIVACSDPKADLQADVTAIEQITEQGESLKNIQNLQAQLASGQITNPADLASTFTQIGTEYTKIKDGVAALKLKTTEGKNLQNKFVSSITKFVELMTQTAHYSTNQPTPEQAEAFGKLQQEAIKGLDEASQLLVSVKQQLSEKK</sequence>
<evidence type="ECO:0000256" key="1">
    <source>
        <dbReference type="SAM" id="SignalP"/>
    </source>
</evidence>
<dbReference type="PROSITE" id="PS51257">
    <property type="entry name" value="PROKAR_LIPOPROTEIN"/>
    <property type="match status" value="1"/>
</dbReference>
<protein>
    <recommendedName>
        <fullName evidence="4">Lipoprotein</fullName>
    </recommendedName>
</protein>
<dbReference type="Proteomes" id="UP000229329">
    <property type="component" value="Unassembled WGS sequence"/>
</dbReference>